<proteinExistence type="predicted"/>
<sequence>MIKLRKFNVFSSFKMPVSGNRRHTGRKTGISQWTNCSCALDIAILEIFYSIKTLRRPMLPGYYMQRPHILSFPGTGAERAQAAKSFRYPDIHLPDEVIVKVHMQAIGRDVLNEPVKLNYLEEDDRDQVPVLALNAATLRFSDKRACKCSRLTDVEGYFSSLPSSEGSCCSTRGYFHAG</sequence>
<name>A0A5Q0BJR9_9GAMM</name>
<dbReference type="Proteomes" id="UP000325755">
    <property type="component" value="Chromosome"/>
</dbReference>
<evidence type="ECO:0000313" key="2">
    <source>
        <dbReference type="Proteomes" id="UP000325755"/>
    </source>
</evidence>
<gene>
    <name evidence="1" type="ORF">F6R98_12715</name>
</gene>
<dbReference type="InParanoid" id="A0A5Q0BJR9"/>
<dbReference type="AlphaFoldDB" id="A0A5Q0BJR9"/>
<evidence type="ECO:0000313" key="1">
    <source>
        <dbReference type="EMBL" id="QFY43372.1"/>
    </source>
</evidence>
<protein>
    <submittedName>
        <fullName evidence="1">Uncharacterized protein</fullName>
    </submittedName>
</protein>
<reference evidence="1 2" key="1">
    <citation type="submission" date="2019-09" db="EMBL/GenBank/DDBJ databases">
        <title>Ecophysiology of the spiral-shaped methanotroph Methylospira mobilis as revealed by the complete genome sequence.</title>
        <authorList>
            <person name="Oshkin I.Y."/>
            <person name="Dedysh S.N."/>
            <person name="Miroshnikov K."/>
            <person name="Danilova O.V."/>
            <person name="Hakobyan A."/>
            <person name="Liesack W."/>
        </authorList>
    </citation>
    <scope>NUCLEOTIDE SEQUENCE [LARGE SCALE GENOMIC DNA]</scope>
    <source>
        <strain evidence="1 2">Shm1</strain>
    </source>
</reference>
<dbReference type="EMBL" id="CP044205">
    <property type="protein sequence ID" value="QFY43372.1"/>
    <property type="molecule type" value="Genomic_DNA"/>
</dbReference>
<dbReference type="RefSeq" id="WP_153249354.1">
    <property type="nucleotide sequence ID" value="NZ_CP044205.1"/>
</dbReference>
<accession>A0A5Q0BJR9</accession>
<dbReference type="KEGG" id="mmob:F6R98_12715"/>
<keyword evidence="2" id="KW-1185">Reference proteome</keyword>
<organism evidence="1 2">
    <name type="scientific">Candidatus Methylospira mobilis</name>
    <dbReference type="NCBI Taxonomy" id="1808979"/>
    <lineage>
        <taxon>Bacteria</taxon>
        <taxon>Pseudomonadati</taxon>
        <taxon>Pseudomonadota</taxon>
        <taxon>Gammaproteobacteria</taxon>
        <taxon>Methylococcales</taxon>
        <taxon>Methylococcaceae</taxon>
        <taxon>Candidatus Methylospira</taxon>
    </lineage>
</organism>